<comment type="similarity">
    <text evidence="1 2">Belongs to the fructosamine kinase family.</text>
</comment>
<sequence>MHFWGNEQTDFFETILYQHLGASVDVLDAQFLSGGDINTAARVFTSEGAFFVKWNQANLSGTGRQRIDEPMAAGDDLFAVEALGLARLRSTNAIRVPAEIGHGRLGERAYLILEYLEPDADGLRSASPAYWIQLGHQLAHLHAYTQPQFGLDHDNFIGSLVQRNTLTDNGYDFFFNQRLLPQAGQALYNGLLSKSTYDALFRLRERLPGLLPVDRPALLHGDLWTGNVLVTEDGRPALVDPAVYYGFREAELAFTHLFGGFDPQFYEAYEELFPLEPGFTERVPIYNLYPLLVHVNLFGSGYVLGVERVLNRF</sequence>
<organism evidence="3 4">
    <name type="scientific">Fibrella rubiginis</name>
    <dbReference type="NCBI Taxonomy" id="2817060"/>
    <lineage>
        <taxon>Bacteria</taxon>
        <taxon>Pseudomonadati</taxon>
        <taxon>Bacteroidota</taxon>
        <taxon>Cytophagia</taxon>
        <taxon>Cytophagales</taxon>
        <taxon>Spirosomataceae</taxon>
        <taxon>Fibrella</taxon>
    </lineage>
</organism>
<protein>
    <submittedName>
        <fullName evidence="3">Fructosamine kinase family protein</fullName>
    </submittedName>
</protein>
<dbReference type="SUPFAM" id="SSF56112">
    <property type="entry name" value="Protein kinase-like (PK-like)"/>
    <property type="match status" value="1"/>
</dbReference>
<evidence type="ECO:0000256" key="2">
    <source>
        <dbReference type="PIRNR" id="PIRNR006221"/>
    </source>
</evidence>
<dbReference type="PIRSF" id="PIRSF006221">
    <property type="entry name" value="Ketosamine-3-kinase"/>
    <property type="match status" value="1"/>
</dbReference>
<dbReference type="RefSeq" id="WP_207365299.1">
    <property type="nucleotide sequence ID" value="NZ_JAFMYV010000007.1"/>
</dbReference>
<gene>
    <name evidence="3" type="ORF">J2I47_14420</name>
</gene>
<dbReference type="InterPro" id="IPR011009">
    <property type="entry name" value="Kinase-like_dom_sf"/>
</dbReference>
<keyword evidence="4" id="KW-1185">Reference proteome</keyword>
<dbReference type="Gene3D" id="3.90.1200.10">
    <property type="match status" value="1"/>
</dbReference>
<name>A0A939K6N8_9BACT</name>
<evidence type="ECO:0000313" key="4">
    <source>
        <dbReference type="Proteomes" id="UP000664034"/>
    </source>
</evidence>
<dbReference type="PANTHER" id="PTHR12149:SF8">
    <property type="entry name" value="PROTEIN-RIBULOSAMINE 3-KINASE"/>
    <property type="match status" value="1"/>
</dbReference>
<dbReference type="AlphaFoldDB" id="A0A939K6N8"/>
<keyword evidence="2" id="KW-0808">Transferase</keyword>
<dbReference type="Gene3D" id="3.30.200.20">
    <property type="entry name" value="Phosphorylase Kinase, domain 1"/>
    <property type="match status" value="1"/>
</dbReference>
<dbReference type="PANTHER" id="PTHR12149">
    <property type="entry name" value="FRUCTOSAMINE 3 KINASE-RELATED PROTEIN"/>
    <property type="match status" value="1"/>
</dbReference>
<dbReference type="Pfam" id="PF03881">
    <property type="entry name" value="Fructosamin_kin"/>
    <property type="match status" value="1"/>
</dbReference>
<proteinExistence type="inferred from homology"/>
<dbReference type="InterPro" id="IPR016477">
    <property type="entry name" value="Fructo-/Ketosamine-3-kinase"/>
</dbReference>
<dbReference type="GO" id="GO:0016301">
    <property type="term" value="F:kinase activity"/>
    <property type="evidence" value="ECO:0007669"/>
    <property type="project" value="UniProtKB-UniRule"/>
</dbReference>
<evidence type="ECO:0000256" key="1">
    <source>
        <dbReference type="ARBA" id="ARBA00009460"/>
    </source>
</evidence>
<comment type="caution">
    <text evidence="3">The sequence shown here is derived from an EMBL/GenBank/DDBJ whole genome shotgun (WGS) entry which is preliminary data.</text>
</comment>
<keyword evidence="2 3" id="KW-0418">Kinase</keyword>
<evidence type="ECO:0000313" key="3">
    <source>
        <dbReference type="EMBL" id="MBO0937750.1"/>
    </source>
</evidence>
<dbReference type="EMBL" id="JAFMYV010000007">
    <property type="protein sequence ID" value="MBO0937750.1"/>
    <property type="molecule type" value="Genomic_DNA"/>
</dbReference>
<accession>A0A939K6N8</accession>
<reference evidence="3" key="1">
    <citation type="submission" date="2021-03" db="EMBL/GenBank/DDBJ databases">
        <title>Fibrella sp. HMF5335 genome sequencing and assembly.</title>
        <authorList>
            <person name="Kang H."/>
            <person name="Kim H."/>
            <person name="Bae S."/>
            <person name="Joh K."/>
        </authorList>
    </citation>
    <scope>NUCLEOTIDE SEQUENCE</scope>
    <source>
        <strain evidence="3">HMF5335</strain>
    </source>
</reference>
<dbReference type="Proteomes" id="UP000664034">
    <property type="component" value="Unassembled WGS sequence"/>
</dbReference>